<comment type="cofactor">
    <cofactor evidence="1">
        <name>Mg(2+)</name>
        <dbReference type="ChEBI" id="CHEBI:18420"/>
    </cofactor>
</comment>
<dbReference type="Proteomes" id="UP000054485">
    <property type="component" value="Unassembled WGS sequence"/>
</dbReference>
<comment type="catalytic activity">
    <reaction evidence="1">
        <text>O-phospho-L-threonyl-[protein] + H2O = L-threonyl-[protein] + phosphate</text>
        <dbReference type="Rhea" id="RHEA:47004"/>
        <dbReference type="Rhea" id="RHEA-COMP:11060"/>
        <dbReference type="Rhea" id="RHEA-COMP:11605"/>
        <dbReference type="ChEBI" id="CHEBI:15377"/>
        <dbReference type="ChEBI" id="CHEBI:30013"/>
        <dbReference type="ChEBI" id="CHEBI:43474"/>
        <dbReference type="ChEBI" id="CHEBI:61977"/>
        <dbReference type="EC" id="3.1.3.16"/>
    </reaction>
</comment>
<dbReference type="PANTHER" id="PTHR12320">
    <property type="entry name" value="PROTEIN PHOSPHATASE 2C"/>
    <property type="match status" value="1"/>
</dbReference>
<accession>A0A0D0AA09</accession>
<feature type="domain" description="PPM-type phosphatase" evidence="2">
    <location>
        <begin position="1"/>
        <end position="260"/>
    </location>
</feature>
<protein>
    <recommendedName>
        <fullName evidence="1">Protein phosphatase</fullName>
        <ecNumber evidence="1">3.1.3.16</ecNumber>
    </recommendedName>
</protein>
<dbReference type="GO" id="GO:0004722">
    <property type="term" value="F:protein serine/threonine phosphatase activity"/>
    <property type="evidence" value="ECO:0007669"/>
    <property type="project" value="UniProtKB-EC"/>
</dbReference>
<keyword evidence="1" id="KW-0904">Protein phosphatase</keyword>
<evidence type="ECO:0000259" key="2">
    <source>
        <dbReference type="PROSITE" id="PS51746"/>
    </source>
</evidence>
<dbReference type="InterPro" id="IPR036457">
    <property type="entry name" value="PPM-type-like_dom_sf"/>
</dbReference>
<comment type="similarity">
    <text evidence="1">Belongs to the PP2C family.</text>
</comment>
<proteinExistence type="inferred from homology"/>
<dbReference type="FunCoup" id="A0A0D0AA09">
    <property type="interactions" value="237"/>
</dbReference>
<keyword evidence="1" id="KW-0479">Metal-binding</keyword>
<dbReference type="PROSITE" id="PS51746">
    <property type="entry name" value="PPM_2"/>
    <property type="match status" value="1"/>
</dbReference>
<organism evidence="3 4">
    <name type="scientific">Suillus luteus UH-Slu-Lm8-n1</name>
    <dbReference type="NCBI Taxonomy" id="930992"/>
    <lineage>
        <taxon>Eukaryota</taxon>
        <taxon>Fungi</taxon>
        <taxon>Dikarya</taxon>
        <taxon>Basidiomycota</taxon>
        <taxon>Agaricomycotina</taxon>
        <taxon>Agaricomycetes</taxon>
        <taxon>Agaricomycetidae</taxon>
        <taxon>Boletales</taxon>
        <taxon>Suillineae</taxon>
        <taxon>Suillaceae</taxon>
        <taxon>Suillus</taxon>
    </lineage>
</organism>
<dbReference type="EC" id="3.1.3.16" evidence="1"/>
<keyword evidence="4" id="KW-1185">Reference proteome</keyword>
<evidence type="ECO:0000313" key="4">
    <source>
        <dbReference type="Proteomes" id="UP000054485"/>
    </source>
</evidence>
<dbReference type="InterPro" id="IPR039123">
    <property type="entry name" value="PPTC7"/>
</dbReference>
<keyword evidence="1" id="KW-0464">Manganese</keyword>
<comment type="catalytic activity">
    <reaction evidence="1">
        <text>O-phospho-L-seryl-[protein] + H2O = L-seryl-[protein] + phosphate</text>
        <dbReference type="Rhea" id="RHEA:20629"/>
        <dbReference type="Rhea" id="RHEA-COMP:9863"/>
        <dbReference type="Rhea" id="RHEA-COMP:11604"/>
        <dbReference type="ChEBI" id="CHEBI:15377"/>
        <dbReference type="ChEBI" id="CHEBI:29999"/>
        <dbReference type="ChEBI" id="CHEBI:43474"/>
        <dbReference type="ChEBI" id="CHEBI:83421"/>
        <dbReference type="EC" id="3.1.3.16"/>
    </reaction>
</comment>
<evidence type="ECO:0000256" key="1">
    <source>
        <dbReference type="RuleBase" id="RU366020"/>
    </source>
</evidence>
<dbReference type="Gene3D" id="3.60.40.10">
    <property type="entry name" value="PPM-type phosphatase domain"/>
    <property type="match status" value="1"/>
</dbReference>
<dbReference type="EMBL" id="KN835151">
    <property type="protein sequence ID" value="KIK47030.1"/>
    <property type="molecule type" value="Genomic_DNA"/>
</dbReference>
<sequence length="260" mass="29099">MGRAGMQERTFSSWQRYGVSFGVADGVGGWVDSGVDPSLFAQTLMYHAHRYSQLGWAGEPEIDPTQEYEERERVEGWELTPYKCLECAYHGVLRERLVDAGSSTACLISLNASSGVLRSANLGDSGFLIIRSSSVIYRQPPQTHFFNCPYQLTKFPPNMVPSTHFADQPNRAAQYETKLRDGDIIIAFTDGLSDNVFTPDIVTICSFVARSGGSEDAQAQMMANRIVEYARVCMRERKKMSPFSREALREGLYYRGGVRS</sequence>
<comment type="cofactor">
    <cofactor evidence="1">
        <name>Mn(2+)</name>
        <dbReference type="ChEBI" id="CHEBI:29035"/>
    </cofactor>
</comment>
<dbReference type="InParanoid" id="A0A0D0AA09"/>
<dbReference type="GO" id="GO:0046872">
    <property type="term" value="F:metal ion binding"/>
    <property type="evidence" value="ECO:0007669"/>
    <property type="project" value="UniProtKB-UniRule"/>
</dbReference>
<dbReference type="STRING" id="930992.A0A0D0AA09"/>
<keyword evidence="1" id="KW-0460">Magnesium</keyword>
<keyword evidence="1" id="KW-0378">Hydrolase</keyword>
<dbReference type="PANTHER" id="PTHR12320:SF1">
    <property type="entry name" value="PROTEIN PHOSPHATASE PTC7 HOMOLOG"/>
    <property type="match status" value="1"/>
</dbReference>
<dbReference type="InterPro" id="IPR001932">
    <property type="entry name" value="PPM-type_phosphatase-like_dom"/>
</dbReference>
<dbReference type="HOGENOM" id="CLU_029404_3_2_1"/>
<reference evidence="3 4" key="1">
    <citation type="submission" date="2014-04" db="EMBL/GenBank/DDBJ databases">
        <authorList>
            <consortium name="DOE Joint Genome Institute"/>
            <person name="Kuo A."/>
            <person name="Ruytinx J."/>
            <person name="Rineau F."/>
            <person name="Colpaert J."/>
            <person name="Kohler A."/>
            <person name="Nagy L.G."/>
            <person name="Floudas D."/>
            <person name="Copeland A."/>
            <person name="Barry K.W."/>
            <person name="Cichocki N."/>
            <person name="Veneault-Fourrey C."/>
            <person name="LaButti K."/>
            <person name="Lindquist E.A."/>
            <person name="Lipzen A."/>
            <person name="Lundell T."/>
            <person name="Morin E."/>
            <person name="Murat C."/>
            <person name="Sun H."/>
            <person name="Tunlid A."/>
            <person name="Henrissat B."/>
            <person name="Grigoriev I.V."/>
            <person name="Hibbett D.S."/>
            <person name="Martin F."/>
            <person name="Nordberg H.P."/>
            <person name="Cantor M.N."/>
            <person name="Hua S.X."/>
        </authorList>
    </citation>
    <scope>NUCLEOTIDE SEQUENCE [LARGE SCALE GENOMIC DNA]</scope>
    <source>
        <strain evidence="3 4">UH-Slu-Lm8-n1</strain>
    </source>
</reference>
<dbReference type="AlphaFoldDB" id="A0A0D0AA09"/>
<reference evidence="4" key="2">
    <citation type="submission" date="2015-01" db="EMBL/GenBank/DDBJ databases">
        <title>Evolutionary Origins and Diversification of the Mycorrhizal Mutualists.</title>
        <authorList>
            <consortium name="DOE Joint Genome Institute"/>
            <consortium name="Mycorrhizal Genomics Consortium"/>
            <person name="Kohler A."/>
            <person name="Kuo A."/>
            <person name="Nagy L.G."/>
            <person name="Floudas D."/>
            <person name="Copeland A."/>
            <person name="Barry K.W."/>
            <person name="Cichocki N."/>
            <person name="Veneault-Fourrey C."/>
            <person name="LaButti K."/>
            <person name="Lindquist E.A."/>
            <person name="Lipzen A."/>
            <person name="Lundell T."/>
            <person name="Morin E."/>
            <person name="Murat C."/>
            <person name="Riley R."/>
            <person name="Ohm R."/>
            <person name="Sun H."/>
            <person name="Tunlid A."/>
            <person name="Henrissat B."/>
            <person name="Grigoriev I.V."/>
            <person name="Hibbett D.S."/>
            <person name="Martin F."/>
        </authorList>
    </citation>
    <scope>NUCLEOTIDE SEQUENCE [LARGE SCALE GENOMIC DNA]</scope>
    <source>
        <strain evidence="4">UH-Slu-Lm8-n1</strain>
    </source>
</reference>
<evidence type="ECO:0000313" key="3">
    <source>
        <dbReference type="EMBL" id="KIK47030.1"/>
    </source>
</evidence>
<name>A0A0D0AA09_9AGAM</name>
<gene>
    <name evidence="3" type="ORF">CY34DRAFT_799724</name>
</gene>
<dbReference type="OrthoDB" id="60843at2759"/>
<dbReference type="SUPFAM" id="SSF81606">
    <property type="entry name" value="PP2C-like"/>
    <property type="match status" value="1"/>
</dbReference>